<reference evidence="12" key="2">
    <citation type="journal article" date="2021" name="PeerJ">
        <title>Extensive microbial diversity within the chicken gut microbiome revealed by metagenomics and culture.</title>
        <authorList>
            <person name="Gilroy R."/>
            <person name="Ravi A."/>
            <person name="Getino M."/>
            <person name="Pursley I."/>
            <person name="Horton D.L."/>
            <person name="Alikhan N.F."/>
            <person name="Baker D."/>
            <person name="Gharbi K."/>
            <person name="Hall N."/>
            <person name="Watson M."/>
            <person name="Adriaenssens E.M."/>
            <person name="Foster-Nyarko E."/>
            <person name="Jarju S."/>
            <person name="Secka A."/>
            <person name="Antonio M."/>
            <person name="Oren A."/>
            <person name="Chaudhuri R.R."/>
            <person name="La Ragione R."/>
            <person name="Hildebrand F."/>
            <person name="Pallen M.J."/>
        </authorList>
    </citation>
    <scope>NUCLEOTIDE SEQUENCE</scope>
    <source>
        <strain evidence="12">2478</strain>
    </source>
</reference>
<keyword evidence="9 10" id="KW-0472">Membrane</keyword>
<dbReference type="Pfam" id="PF00999">
    <property type="entry name" value="Na_H_Exchanger"/>
    <property type="match status" value="1"/>
</dbReference>
<feature type="transmembrane region" description="Helical" evidence="10">
    <location>
        <begin position="352"/>
        <end position="372"/>
    </location>
</feature>
<evidence type="ECO:0000256" key="8">
    <source>
        <dbReference type="ARBA" id="ARBA00023065"/>
    </source>
</evidence>
<feature type="transmembrane region" description="Helical" evidence="10">
    <location>
        <begin position="59"/>
        <end position="78"/>
    </location>
</feature>
<dbReference type="InterPro" id="IPR038770">
    <property type="entry name" value="Na+/solute_symporter_sf"/>
</dbReference>
<evidence type="ECO:0000313" key="13">
    <source>
        <dbReference type="Proteomes" id="UP000823771"/>
    </source>
</evidence>
<evidence type="ECO:0000256" key="6">
    <source>
        <dbReference type="ARBA" id="ARBA00022692"/>
    </source>
</evidence>
<feature type="domain" description="RCK C-terminal" evidence="11">
    <location>
        <begin position="417"/>
        <end position="493"/>
    </location>
</feature>
<evidence type="ECO:0000256" key="9">
    <source>
        <dbReference type="ARBA" id="ARBA00023136"/>
    </source>
</evidence>
<feature type="transmembrane region" description="Helical" evidence="10">
    <location>
        <begin position="211"/>
        <end position="230"/>
    </location>
</feature>
<feature type="transmembrane region" description="Helical" evidence="10">
    <location>
        <begin position="237"/>
        <end position="254"/>
    </location>
</feature>
<dbReference type="NCBIfam" id="NF003716">
    <property type="entry name" value="PRK05326.1-3"/>
    <property type="match status" value="1"/>
</dbReference>
<gene>
    <name evidence="12" type="ORF">IAB80_03300</name>
</gene>
<comment type="caution">
    <text evidence="12">The sequence shown here is derived from an EMBL/GenBank/DDBJ whole genome shotgun (WGS) entry which is preliminary data.</text>
</comment>
<dbReference type="Gene3D" id="1.20.1530.20">
    <property type="match status" value="1"/>
</dbReference>
<comment type="subcellular location">
    <subcellularLocation>
        <location evidence="1">Cell membrane</location>
        <topology evidence="1">Multi-pass membrane protein</topology>
    </subcellularLocation>
</comment>
<evidence type="ECO:0000256" key="10">
    <source>
        <dbReference type="SAM" id="Phobius"/>
    </source>
</evidence>
<feature type="transmembrane region" description="Helical" evidence="10">
    <location>
        <begin position="6"/>
        <end position="22"/>
    </location>
</feature>
<name>A0A9D9ISA8_9BACT</name>
<evidence type="ECO:0000259" key="11">
    <source>
        <dbReference type="PROSITE" id="PS51202"/>
    </source>
</evidence>
<dbReference type="AlphaFoldDB" id="A0A9D9ISA8"/>
<feature type="transmembrane region" description="Helical" evidence="10">
    <location>
        <begin position="123"/>
        <end position="146"/>
    </location>
</feature>
<accession>A0A9D9ISA8</accession>
<dbReference type="SUPFAM" id="SSF116726">
    <property type="entry name" value="TrkA C-terminal domain-like"/>
    <property type="match status" value="1"/>
</dbReference>
<evidence type="ECO:0000256" key="1">
    <source>
        <dbReference type="ARBA" id="ARBA00004651"/>
    </source>
</evidence>
<evidence type="ECO:0000256" key="4">
    <source>
        <dbReference type="ARBA" id="ARBA00022475"/>
    </source>
</evidence>
<dbReference type="NCBIfam" id="NF003715">
    <property type="entry name" value="PRK05326.1-2"/>
    <property type="match status" value="1"/>
</dbReference>
<keyword evidence="5" id="KW-0633">Potassium transport</keyword>
<feature type="transmembrane region" description="Helical" evidence="10">
    <location>
        <begin position="290"/>
        <end position="307"/>
    </location>
</feature>
<feature type="transmembrane region" description="Helical" evidence="10">
    <location>
        <begin position="90"/>
        <end position="111"/>
    </location>
</feature>
<dbReference type="PROSITE" id="PS51202">
    <property type="entry name" value="RCK_C"/>
    <property type="match status" value="1"/>
</dbReference>
<evidence type="ECO:0000256" key="2">
    <source>
        <dbReference type="ARBA" id="ARBA00022448"/>
    </source>
</evidence>
<dbReference type="Proteomes" id="UP000823771">
    <property type="component" value="Unassembled WGS sequence"/>
</dbReference>
<keyword evidence="4" id="KW-1003">Cell membrane</keyword>
<evidence type="ECO:0000256" key="3">
    <source>
        <dbReference type="ARBA" id="ARBA00022449"/>
    </source>
</evidence>
<dbReference type="EMBL" id="JADILZ010000028">
    <property type="protein sequence ID" value="MBO8477908.1"/>
    <property type="molecule type" value="Genomic_DNA"/>
</dbReference>
<evidence type="ECO:0000256" key="5">
    <source>
        <dbReference type="ARBA" id="ARBA00022538"/>
    </source>
</evidence>
<organism evidence="12 13">
    <name type="scientific">Candidatus Cryptobacteroides excrementipullorum</name>
    <dbReference type="NCBI Taxonomy" id="2840761"/>
    <lineage>
        <taxon>Bacteria</taxon>
        <taxon>Pseudomonadati</taxon>
        <taxon>Bacteroidota</taxon>
        <taxon>Bacteroidia</taxon>
        <taxon>Bacteroidales</taxon>
        <taxon>Candidatus Cryptobacteroides</taxon>
    </lineage>
</organism>
<evidence type="ECO:0000313" key="12">
    <source>
        <dbReference type="EMBL" id="MBO8477908.1"/>
    </source>
</evidence>
<dbReference type="Gene3D" id="3.30.70.1450">
    <property type="entry name" value="Regulator of K+ conductance, C-terminal domain"/>
    <property type="match status" value="1"/>
</dbReference>
<protein>
    <submittedName>
        <fullName evidence="12">Potassium/proton antiporter</fullName>
    </submittedName>
</protein>
<keyword evidence="8" id="KW-0406">Ion transport</keyword>
<dbReference type="InterPro" id="IPR006153">
    <property type="entry name" value="Cation/H_exchanger_TM"/>
</dbReference>
<reference evidence="12" key="1">
    <citation type="submission" date="2020-10" db="EMBL/GenBank/DDBJ databases">
        <authorList>
            <person name="Gilroy R."/>
        </authorList>
    </citation>
    <scope>NUCLEOTIDE SEQUENCE</scope>
    <source>
        <strain evidence="12">2478</strain>
    </source>
</reference>
<dbReference type="GO" id="GO:0015297">
    <property type="term" value="F:antiporter activity"/>
    <property type="evidence" value="ECO:0007669"/>
    <property type="project" value="UniProtKB-KW"/>
</dbReference>
<keyword evidence="2" id="KW-0813">Transport</keyword>
<dbReference type="PANTHER" id="PTHR32507:SF7">
    <property type="entry name" value="K(+)_H(+) ANTIPORTER NHAP2"/>
    <property type="match status" value="1"/>
</dbReference>
<keyword evidence="5" id="KW-0630">Potassium</keyword>
<dbReference type="GO" id="GO:0008324">
    <property type="term" value="F:monoatomic cation transmembrane transporter activity"/>
    <property type="evidence" value="ECO:0007669"/>
    <property type="project" value="InterPro"/>
</dbReference>
<dbReference type="PANTHER" id="PTHR32507">
    <property type="entry name" value="NA(+)/H(+) ANTIPORTER 1"/>
    <property type="match status" value="1"/>
</dbReference>
<proteinExistence type="predicted"/>
<keyword evidence="3" id="KW-0050">Antiport</keyword>
<dbReference type="GO" id="GO:0005886">
    <property type="term" value="C:plasma membrane"/>
    <property type="evidence" value="ECO:0007669"/>
    <property type="project" value="UniProtKB-SubCell"/>
</dbReference>
<evidence type="ECO:0000256" key="7">
    <source>
        <dbReference type="ARBA" id="ARBA00022989"/>
    </source>
</evidence>
<dbReference type="GO" id="GO:1902600">
    <property type="term" value="P:proton transmembrane transport"/>
    <property type="evidence" value="ECO:0007669"/>
    <property type="project" value="InterPro"/>
</dbReference>
<feature type="transmembrane region" description="Helical" evidence="10">
    <location>
        <begin position="34"/>
        <end position="53"/>
    </location>
</feature>
<dbReference type="GO" id="GO:0006813">
    <property type="term" value="P:potassium ion transport"/>
    <property type="evidence" value="ECO:0007669"/>
    <property type="project" value="UniProtKB-KW"/>
</dbReference>
<feature type="transmembrane region" description="Helical" evidence="10">
    <location>
        <begin position="378"/>
        <end position="395"/>
    </location>
</feature>
<dbReference type="Pfam" id="PF02080">
    <property type="entry name" value="TrkA_C"/>
    <property type="match status" value="1"/>
</dbReference>
<dbReference type="InterPro" id="IPR036721">
    <property type="entry name" value="RCK_C_sf"/>
</dbReference>
<feature type="transmembrane region" description="Helical" evidence="10">
    <location>
        <begin position="313"/>
        <end position="340"/>
    </location>
</feature>
<keyword evidence="6 10" id="KW-0812">Transmembrane</keyword>
<keyword evidence="7 10" id="KW-1133">Transmembrane helix</keyword>
<sequence>MYFTSENILLISSILIFCSILISKAGYRFGLPSLLLFLVAGMLFGSDGLGLQFNNMHHAQFIGMIALCVILFTGGMETKIKEIKPVLGEGLALSTIGVLLTTIFTGLFIFLLSQWSLAPISLPFVTCLLLAATMSSTDSASVFNILRNSRMKLKNNLQPLLELESGSNDPMAYILTIVLIQIANTISGAGAESIEPWAITVDALKTLVLQFGVGIIAGVIMGYFAVWILNKVHLTNTPLYAIMLISIVFFTFTVTTKLQGNGYLAVYLAGVIIGNHKISSKKEIFSFLDGMTWLVQIVMFVTLGLLVNPHEMLAVAPIALLIGLFMMFIGRPLTVFLTLAPFRKISTASKTYISWVGLRGAVPIIFATYPVIADVEGSGLIFNIVFFITLLSLIIQGSSITWSANKLHLSLPVPEDDNMFGIEVPEEAGKLVEITLTEDSMKKGNTLKEVKLPHGMLVMMIKRGDRFIVPNGSAELQVGDRLLIISENEDDEN</sequence>
<dbReference type="InterPro" id="IPR006037">
    <property type="entry name" value="RCK_C"/>
</dbReference>